<accession>A0A917PLJ9</accession>
<evidence type="ECO:0000313" key="4">
    <source>
        <dbReference type="Proteomes" id="UP000635983"/>
    </source>
</evidence>
<reference evidence="3" key="2">
    <citation type="submission" date="2020-09" db="EMBL/GenBank/DDBJ databases">
        <authorList>
            <person name="Sun Q."/>
            <person name="Ohkuma M."/>
        </authorList>
    </citation>
    <scope>NUCLEOTIDE SEQUENCE</scope>
    <source>
        <strain evidence="3">JCM 30078</strain>
    </source>
</reference>
<keyword evidence="1" id="KW-0479">Metal-binding</keyword>
<dbReference type="AlphaFoldDB" id="A0A917PLJ9"/>
<dbReference type="Proteomes" id="UP000635983">
    <property type="component" value="Unassembled WGS sequence"/>
</dbReference>
<dbReference type="InterPro" id="IPR054734">
    <property type="entry name" value="PqqF-like_C_4"/>
</dbReference>
<feature type="domain" description="Coenzyme PQQ synthesis protein F-like C-terminal lobe" evidence="2">
    <location>
        <begin position="1"/>
        <end position="86"/>
    </location>
</feature>
<dbReference type="SUPFAM" id="SSF63411">
    <property type="entry name" value="LuxS/MPP-like metallohydrolase"/>
    <property type="match status" value="1"/>
</dbReference>
<evidence type="ECO:0000259" key="2">
    <source>
        <dbReference type="Pfam" id="PF22456"/>
    </source>
</evidence>
<keyword evidence="4" id="KW-1185">Reference proteome</keyword>
<dbReference type="Pfam" id="PF22456">
    <property type="entry name" value="PqqF-like_C_4"/>
    <property type="match status" value="1"/>
</dbReference>
<evidence type="ECO:0000256" key="1">
    <source>
        <dbReference type="ARBA" id="ARBA00022723"/>
    </source>
</evidence>
<protein>
    <recommendedName>
        <fullName evidence="2">Coenzyme PQQ synthesis protein F-like C-terminal lobe domain-containing protein</fullName>
    </recommendedName>
</protein>
<dbReference type="EMBL" id="BMPO01000001">
    <property type="protein sequence ID" value="GGJ82891.1"/>
    <property type="molecule type" value="Genomic_DNA"/>
</dbReference>
<name>A0A917PLJ9_9PSED</name>
<gene>
    <name evidence="3" type="ORF">GCM10009304_06130</name>
</gene>
<reference evidence="3" key="1">
    <citation type="journal article" date="2014" name="Int. J. Syst. Evol. Microbiol.">
        <title>Complete genome sequence of Corynebacterium casei LMG S-19264T (=DSM 44701T), isolated from a smear-ripened cheese.</title>
        <authorList>
            <consortium name="US DOE Joint Genome Institute (JGI-PGF)"/>
            <person name="Walter F."/>
            <person name="Albersmeier A."/>
            <person name="Kalinowski J."/>
            <person name="Ruckert C."/>
        </authorList>
    </citation>
    <scope>NUCLEOTIDE SEQUENCE</scope>
    <source>
        <strain evidence="3">JCM 30078</strain>
    </source>
</reference>
<dbReference type="InterPro" id="IPR011249">
    <property type="entry name" value="Metalloenz_LuxS/M16"/>
</dbReference>
<evidence type="ECO:0000313" key="3">
    <source>
        <dbReference type="EMBL" id="GGJ82891.1"/>
    </source>
</evidence>
<proteinExistence type="predicted"/>
<comment type="caution">
    <text evidence="3">The sequence shown here is derived from an EMBL/GenBank/DDBJ whole genome shotgun (WGS) entry which is preliminary data.</text>
</comment>
<organism evidence="3 4">
    <name type="scientific">Pseudomonas matsuisoli</name>
    <dbReference type="NCBI Taxonomy" id="1515666"/>
    <lineage>
        <taxon>Bacteria</taxon>
        <taxon>Pseudomonadati</taxon>
        <taxon>Pseudomonadota</taxon>
        <taxon>Gammaproteobacteria</taxon>
        <taxon>Pseudomonadales</taxon>
        <taxon>Pseudomonadaceae</taxon>
        <taxon>Pseudomonas</taxon>
    </lineage>
</organism>
<dbReference type="GO" id="GO:0046872">
    <property type="term" value="F:metal ion binding"/>
    <property type="evidence" value="ECO:0007669"/>
    <property type="project" value="UniProtKB-KW"/>
</dbReference>
<sequence>MRIELQLGYAVFSGYRRFGQLGGILFAIQAPSAGGHQMLAHVEAFIQAQLATFMSVDDEHLTTRVAPLKERMQADMGWQRQAEDAWAAVQAGFAPEYPLMLRGEIASLPNEALRAAAQQWADANCGRIVLSNDSQPNAGWSASRP</sequence>
<dbReference type="Gene3D" id="3.30.830.10">
    <property type="entry name" value="Metalloenzyme, LuxS/M16 peptidase-like"/>
    <property type="match status" value="1"/>
</dbReference>